<sequence length="36" mass="4175">MSEFKYSFFVRNKTKSSTISCILHLIIFPSISFSKS</sequence>
<accession>A0A2P5C3J2</accession>
<reference evidence="2" key="1">
    <citation type="submission" date="2016-06" db="EMBL/GenBank/DDBJ databases">
        <title>Parallel loss of symbiosis genes in relatives of nitrogen-fixing non-legume Parasponia.</title>
        <authorList>
            <person name="Van Velzen R."/>
            <person name="Holmer R."/>
            <person name="Bu F."/>
            <person name="Rutten L."/>
            <person name="Van Zeijl A."/>
            <person name="Liu W."/>
            <person name="Santuari L."/>
            <person name="Cao Q."/>
            <person name="Sharma T."/>
            <person name="Shen D."/>
            <person name="Roswanjaya Y."/>
            <person name="Wardhani T."/>
            <person name="Kalhor M.S."/>
            <person name="Jansen J."/>
            <person name="Van den Hoogen J."/>
            <person name="Gungor B."/>
            <person name="Hartog M."/>
            <person name="Hontelez J."/>
            <person name="Verver J."/>
            <person name="Yang W.-C."/>
            <person name="Schijlen E."/>
            <person name="Repin R."/>
            <person name="Schilthuizen M."/>
            <person name="Schranz E."/>
            <person name="Heidstra R."/>
            <person name="Miyata K."/>
            <person name="Fedorova E."/>
            <person name="Kohlen W."/>
            <person name="Bisseling T."/>
            <person name="Smit S."/>
            <person name="Geurts R."/>
        </authorList>
    </citation>
    <scope>NUCLEOTIDE SEQUENCE [LARGE SCALE GENOMIC DNA]</scope>
    <source>
        <strain evidence="2">cv. WU1-14</strain>
    </source>
</reference>
<proteinExistence type="predicted"/>
<name>A0A2P5C3J2_PARAD</name>
<gene>
    <name evidence="1" type="ORF">PanWU01x14_187000</name>
</gene>
<keyword evidence="2" id="KW-1185">Reference proteome</keyword>
<organism evidence="1 2">
    <name type="scientific">Parasponia andersonii</name>
    <name type="common">Sponia andersonii</name>
    <dbReference type="NCBI Taxonomy" id="3476"/>
    <lineage>
        <taxon>Eukaryota</taxon>
        <taxon>Viridiplantae</taxon>
        <taxon>Streptophyta</taxon>
        <taxon>Embryophyta</taxon>
        <taxon>Tracheophyta</taxon>
        <taxon>Spermatophyta</taxon>
        <taxon>Magnoliopsida</taxon>
        <taxon>eudicotyledons</taxon>
        <taxon>Gunneridae</taxon>
        <taxon>Pentapetalae</taxon>
        <taxon>rosids</taxon>
        <taxon>fabids</taxon>
        <taxon>Rosales</taxon>
        <taxon>Cannabaceae</taxon>
        <taxon>Parasponia</taxon>
    </lineage>
</organism>
<dbReference type="AlphaFoldDB" id="A0A2P5C3J2"/>
<comment type="caution">
    <text evidence="1">The sequence shown here is derived from an EMBL/GenBank/DDBJ whole genome shotgun (WGS) entry which is preliminary data.</text>
</comment>
<evidence type="ECO:0000313" key="2">
    <source>
        <dbReference type="Proteomes" id="UP000237105"/>
    </source>
</evidence>
<evidence type="ECO:0000313" key="1">
    <source>
        <dbReference type="EMBL" id="PON55632.1"/>
    </source>
</evidence>
<dbReference type="Proteomes" id="UP000237105">
    <property type="component" value="Unassembled WGS sequence"/>
</dbReference>
<dbReference type="EMBL" id="JXTB01000181">
    <property type="protein sequence ID" value="PON55632.1"/>
    <property type="molecule type" value="Genomic_DNA"/>
</dbReference>
<protein>
    <submittedName>
        <fullName evidence="1">Uncharacterized protein</fullName>
    </submittedName>
</protein>